<dbReference type="EMBL" id="JARWBG010000010">
    <property type="protein sequence ID" value="MDH2389342.1"/>
    <property type="molecule type" value="Genomic_DNA"/>
</dbReference>
<reference evidence="1 2" key="1">
    <citation type="submission" date="2023-04" db="EMBL/GenBank/DDBJ databases">
        <title>Streptomyces chengmaiensis sp. nov. isolated from the stem of mangrove plant in Hainan.</title>
        <authorList>
            <person name="Huang X."/>
            <person name="Zhou S."/>
            <person name="Chu X."/>
            <person name="Xie Y."/>
            <person name="Lin Y."/>
        </authorList>
    </citation>
    <scope>NUCLEOTIDE SEQUENCE [LARGE SCALE GENOMIC DNA]</scope>
    <source>
        <strain evidence="1 2">HNM0663</strain>
    </source>
</reference>
<accession>A0ABT6HM34</accession>
<evidence type="ECO:0000313" key="1">
    <source>
        <dbReference type="EMBL" id="MDH2389342.1"/>
    </source>
</evidence>
<dbReference type="RefSeq" id="WP_149183275.1">
    <property type="nucleotide sequence ID" value="NZ_JARWBG010000010.1"/>
</dbReference>
<sequence>MTREEVLELPVAIDVLTAGRAFGLGRNTTYELINAGEFPVKVHQYGKGNRRVLTSELWAALGVEPK</sequence>
<evidence type="ECO:0000313" key="2">
    <source>
        <dbReference type="Proteomes" id="UP001223144"/>
    </source>
</evidence>
<name>A0ABT6HM34_9ACTN</name>
<comment type="caution">
    <text evidence="1">The sequence shown here is derived from an EMBL/GenBank/DDBJ whole genome shotgun (WGS) entry which is preliminary data.</text>
</comment>
<gene>
    <name evidence="1" type="ORF">QCN29_11165</name>
</gene>
<keyword evidence="2" id="KW-1185">Reference proteome</keyword>
<proteinExistence type="predicted"/>
<keyword evidence="1" id="KW-0238">DNA-binding</keyword>
<organism evidence="1 2">
    <name type="scientific">Streptomyces chengmaiensis</name>
    <dbReference type="NCBI Taxonomy" id="3040919"/>
    <lineage>
        <taxon>Bacteria</taxon>
        <taxon>Bacillati</taxon>
        <taxon>Actinomycetota</taxon>
        <taxon>Actinomycetes</taxon>
        <taxon>Kitasatosporales</taxon>
        <taxon>Streptomycetaceae</taxon>
        <taxon>Streptomyces</taxon>
    </lineage>
</organism>
<protein>
    <submittedName>
        <fullName evidence="1">DNA-binding protein</fullName>
    </submittedName>
</protein>
<dbReference type="GO" id="GO:0003677">
    <property type="term" value="F:DNA binding"/>
    <property type="evidence" value="ECO:0007669"/>
    <property type="project" value="UniProtKB-KW"/>
</dbReference>
<dbReference type="Proteomes" id="UP001223144">
    <property type="component" value="Unassembled WGS sequence"/>
</dbReference>